<feature type="region of interest" description="Disordered" evidence="11">
    <location>
        <begin position="499"/>
        <end position="527"/>
    </location>
</feature>
<feature type="region of interest" description="Disordered" evidence="11">
    <location>
        <begin position="1"/>
        <end position="40"/>
    </location>
</feature>
<reference evidence="14 16" key="1">
    <citation type="journal article" date="2018" name="MBio">
        <title>Comparative Genomics Reveals the Core Gene Toolbox for the Fungus-Insect Symbiosis.</title>
        <authorList>
            <person name="Wang Y."/>
            <person name="Stata M."/>
            <person name="Wang W."/>
            <person name="Stajich J.E."/>
            <person name="White M.M."/>
            <person name="Moncalvo J.M."/>
        </authorList>
    </citation>
    <scope>NUCLEOTIDE SEQUENCE [LARGE SCALE GENOMIC DNA]</scope>
    <source>
        <strain evidence="14 16">AUS-77-4</strain>
    </source>
</reference>
<feature type="domain" description="AGC-kinase C-terminal" evidence="13">
    <location>
        <begin position="625"/>
        <end position="719"/>
    </location>
</feature>
<keyword evidence="5 10" id="KW-0547">Nucleotide-binding</keyword>
<dbReference type="PROSITE" id="PS00108">
    <property type="entry name" value="PROTEIN_KINASE_ST"/>
    <property type="match status" value="1"/>
</dbReference>
<dbReference type="EMBL" id="MBFT01000824">
    <property type="protein sequence ID" value="PVU86940.1"/>
    <property type="molecule type" value="Genomic_DNA"/>
</dbReference>
<dbReference type="PANTHER" id="PTHR24356">
    <property type="entry name" value="SERINE/THREONINE-PROTEIN KINASE"/>
    <property type="match status" value="1"/>
</dbReference>
<dbReference type="GO" id="GO:0035556">
    <property type="term" value="P:intracellular signal transduction"/>
    <property type="evidence" value="ECO:0007669"/>
    <property type="project" value="TreeGrafter"/>
</dbReference>
<evidence type="ECO:0000313" key="15">
    <source>
        <dbReference type="EMBL" id="PVU86940.1"/>
    </source>
</evidence>
<evidence type="ECO:0000259" key="12">
    <source>
        <dbReference type="PROSITE" id="PS50011"/>
    </source>
</evidence>
<comment type="catalytic activity">
    <reaction evidence="9">
        <text>L-seryl-[protein] + ATP = O-phospho-L-seryl-[protein] + ADP + H(+)</text>
        <dbReference type="Rhea" id="RHEA:17989"/>
        <dbReference type="Rhea" id="RHEA-COMP:9863"/>
        <dbReference type="Rhea" id="RHEA-COMP:11604"/>
        <dbReference type="ChEBI" id="CHEBI:15378"/>
        <dbReference type="ChEBI" id="CHEBI:29999"/>
        <dbReference type="ChEBI" id="CHEBI:30616"/>
        <dbReference type="ChEBI" id="CHEBI:83421"/>
        <dbReference type="ChEBI" id="CHEBI:456216"/>
        <dbReference type="EC" id="2.7.11.1"/>
    </reaction>
</comment>
<dbReference type="STRING" id="61424.A0A2T9XXK2"/>
<evidence type="ECO:0000256" key="11">
    <source>
        <dbReference type="SAM" id="MobiDB-lite"/>
    </source>
</evidence>
<evidence type="ECO:0000256" key="10">
    <source>
        <dbReference type="PROSITE-ProRule" id="PRU10141"/>
    </source>
</evidence>
<dbReference type="SMART" id="SM00220">
    <property type="entry name" value="S_TKc"/>
    <property type="match status" value="1"/>
</dbReference>
<keyword evidence="6" id="KW-0418">Kinase</keyword>
<proteinExistence type="predicted"/>
<dbReference type="InterPro" id="IPR011009">
    <property type="entry name" value="Kinase-like_dom_sf"/>
</dbReference>
<gene>
    <name evidence="15" type="ORF">BB559_006317</name>
    <name evidence="14" type="ORF">BB559_007391</name>
</gene>
<dbReference type="GO" id="GO:0005524">
    <property type="term" value="F:ATP binding"/>
    <property type="evidence" value="ECO:0007669"/>
    <property type="project" value="UniProtKB-UniRule"/>
</dbReference>
<keyword evidence="16" id="KW-1185">Reference proteome</keyword>
<evidence type="ECO:0000259" key="13">
    <source>
        <dbReference type="PROSITE" id="PS51285"/>
    </source>
</evidence>
<keyword evidence="2" id="KW-0723">Serine/threonine-protein kinase</keyword>
<evidence type="ECO:0000256" key="3">
    <source>
        <dbReference type="ARBA" id="ARBA00022553"/>
    </source>
</evidence>
<sequence length="719" mass="84009">MFTREYTEGGDEQSYQNKRTNWPPNQHNYTSTSQDIPNDKITSYNQHKLYPDQHPKSEPRNLYMDVDSPKVIEKNPLTQTKNHIFVENPSQQVFGNIQMDVESKFTAGQYAQNISGDKYIYNEKKISAESQSEKAKHLETQTQTNITGNNGRLFPYWGGRHKFLGLNNIANDSNTYQNEPSPHVLGSVTQRNALLLTLDPKVRRKIEAAHVYFLDYYFDHLVYIRERQIRFKDFENVLIHLKLPRSHLEKAWSEFCKNETTNLRKRRMRTREREFDILAQIGQGGYGRVFLARKRDTGEVCALKKMSKRLLFKLNEVQHILTERDILRTGNSAWLVKLLYAFQDKDHVFLAMEYVPGGDVRTLLNTNGILMNKYIRFYSAEMFVAVAALHTLGFVHRDLKPENFMIDGSGHVKLTDFGLSQGQLSRVRLKNMKEKLEKVKDNESKYYTSTEKRSFYKNWRRDEMPQAYSIVGSPDYMAPEILYTSLNITKIKEEMVELNAKGQSSNSGNLPTSSLDRTNNTNSQTDFRRNLPSDVGYDHRVDYWSLGCIVYEFGAGYAPFTGQHSDEVWRNVYYWEKSFQKPEFDNEEAEQNFTNDMWDLITKLVCHKDERISSLVEAQSHEFFRDFNMAQMRDYCQPPFVPELESEVDTSYFDDFSSSKNLDLYREVIKKQDEVDGLLRESETSESQKTADSENDEIVIKNSAFAGFTFRHTKQNRFI</sequence>
<dbReference type="InterPro" id="IPR000719">
    <property type="entry name" value="Prot_kinase_dom"/>
</dbReference>
<feature type="compositionally biased region" description="Polar residues" evidence="11">
    <location>
        <begin position="501"/>
        <end position="525"/>
    </location>
</feature>
<organism evidence="14 16">
    <name type="scientific">Furculomyces boomerangus</name>
    <dbReference type="NCBI Taxonomy" id="61424"/>
    <lineage>
        <taxon>Eukaryota</taxon>
        <taxon>Fungi</taxon>
        <taxon>Fungi incertae sedis</taxon>
        <taxon>Zoopagomycota</taxon>
        <taxon>Kickxellomycotina</taxon>
        <taxon>Harpellomycetes</taxon>
        <taxon>Harpellales</taxon>
        <taxon>Harpellaceae</taxon>
        <taxon>Furculomyces</taxon>
    </lineage>
</organism>
<evidence type="ECO:0000256" key="9">
    <source>
        <dbReference type="ARBA" id="ARBA00048679"/>
    </source>
</evidence>
<dbReference type="SUPFAM" id="SSF56112">
    <property type="entry name" value="Protein kinase-like (PK-like)"/>
    <property type="match status" value="1"/>
</dbReference>
<evidence type="ECO:0000256" key="4">
    <source>
        <dbReference type="ARBA" id="ARBA00022679"/>
    </source>
</evidence>
<comment type="caution">
    <text evidence="14">The sequence shown here is derived from an EMBL/GenBank/DDBJ whole genome shotgun (WGS) entry which is preliminary data.</text>
</comment>
<dbReference type="PANTHER" id="PTHR24356:SF417">
    <property type="entry name" value="CELL CYCLE PROTEIN KINASE DBF2-RELATED"/>
    <property type="match status" value="1"/>
</dbReference>
<dbReference type="InterPro" id="IPR017441">
    <property type="entry name" value="Protein_kinase_ATP_BS"/>
</dbReference>
<dbReference type="EC" id="2.7.11.1" evidence="1"/>
<dbReference type="PROSITE" id="PS51285">
    <property type="entry name" value="AGC_KINASE_CTER"/>
    <property type="match status" value="1"/>
</dbReference>
<dbReference type="Gene3D" id="1.10.510.10">
    <property type="entry name" value="Transferase(Phosphotransferase) domain 1"/>
    <property type="match status" value="1"/>
</dbReference>
<dbReference type="OrthoDB" id="18472at2759"/>
<evidence type="ECO:0000313" key="14">
    <source>
        <dbReference type="EMBL" id="PVU84793.1"/>
    </source>
</evidence>
<dbReference type="Pfam" id="PF00069">
    <property type="entry name" value="Pkinase"/>
    <property type="match status" value="2"/>
</dbReference>
<protein>
    <recommendedName>
        <fullName evidence="1">non-specific serine/threonine protein kinase</fullName>
        <ecNumber evidence="1">2.7.11.1</ecNumber>
    </recommendedName>
</protein>
<evidence type="ECO:0000256" key="1">
    <source>
        <dbReference type="ARBA" id="ARBA00012513"/>
    </source>
</evidence>
<dbReference type="Gene3D" id="3.30.200.20">
    <property type="entry name" value="Phosphorylase Kinase, domain 1"/>
    <property type="match status" value="1"/>
</dbReference>
<evidence type="ECO:0000256" key="6">
    <source>
        <dbReference type="ARBA" id="ARBA00022777"/>
    </source>
</evidence>
<evidence type="ECO:0000313" key="16">
    <source>
        <dbReference type="Proteomes" id="UP000245699"/>
    </source>
</evidence>
<accession>A0A2T9XXK2</accession>
<name>A0A2T9XXK2_9FUNG</name>
<keyword evidence="7 10" id="KW-0067">ATP-binding</keyword>
<dbReference type="PROSITE" id="PS00107">
    <property type="entry name" value="PROTEIN_KINASE_ATP"/>
    <property type="match status" value="1"/>
</dbReference>
<evidence type="ECO:0000256" key="7">
    <source>
        <dbReference type="ARBA" id="ARBA00022840"/>
    </source>
</evidence>
<keyword evidence="3" id="KW-0597">Phosphoprotein</keyword>
<dbReference type="FunFam" id="3.30.200.20:FF:000109">
    <property type="entry name" value="Non-specific serine/threonine protein kinase"/>
    <property type="match status" value="1"/>
</dbReference>
<dbReference type="InterPro" id="IPR050236">
    <property type="entry name" value="Ser_Thr_kinase_AGC"/>
</dbReference>
<evidence type="ECO:0000256" key="8">
    <source>
        <dbReference type="ARBA" id="ARBA00047899"/>
    </source>
</evidence>
<dbReference type="InterPro" id="IPR000961">
    <property type="entry name" value="AGC-kinase_C"/>
</dbReference>
<dbReference type="InterPro" id="IPR008271">
    <property type="entry name" value="Ser/Thr_kinase_AS"/>
</dbReference>
<feature type="domain" description="Protein kinase" evidence="12">
    <location>
        <begin position="275"/>
        <end position="624"/>
    </location>
</feature>
<feature type="binding site" evidence="10">
    <location>
        <position position="304"/>
    </location>
    <ligand>
        <name>ATP</name>
        <dbReference type="ChEBI" id="CHEBI:30616"/>
    </ligand>
</feature>
<dbReference type="PROSITE" id="PS50011">
    <property type="entry name" value="PROTEIN_KINASE_DOM"/>
    <property type="match status" value="1"/>
</dbReference>
<dbReference type="GO" id="GO:0004674">
    <property type="term" value="F:protein serine/threonine kinase activity"/>
    <property type="evidence" value="ECO:0007669"/>
    <property type="project" value="UniProtKB-KW"/>
</dbReference>
<dbReference type="Proteomes" id="UP000245699">
    <property type="component" value="Unassembled WGS sequence"/>
</dbReference>
<dbReference type="InterPro" id="IPR017892">
    <property type="entry name" value="Pkinase_C"/>
</dbReference>
<dbReference type="Pfam" id="PF00433">
    <property type="entry name" value="Pkinase_C"/>
    <property type="match status" value="1"/>
</dbReference>
<comment type="catalytic activity">
    <reaction evidence="8">
        <text>L-threonyl-[protein] + ATP = O-phospho-L-threonyl-[protein] + ADP + H(+)</text>
        <dbReference type="Rhea" id="RHEA:46608"/>
        <dbReference type="Rhea" id="RHEA-COMP:11060"/>
        <dbReference type="Rhea" id="RHEA-COMP:11605"/>
        <dbReference type="ChEBI" id="CHEBI:15378"/>
        <dbReference type="ChEBI" id="CHEBI:30013"/>
        <dbReference type="ChEBI" id="CHEBI:30616"/>
        <dbReference type="ChEBI" id="CHEBI:61977"/>
        <dbReference type="ChEBI" id="CHEBI:456216"/>
        <dbReference type="EC" id="2.7.11.1"/>
    </reaction>
</comment>
<dbReference type="EMBL" id="MBFT01001234">
    <property type="protein sequence ID" value="PVU84793.1"/>
    <property type="molecule type" value="Genomic_DNA"/>
</dbReference>
<dbReference type="AlphaFoldDB" id="A0A2T9XXK2"/>
<evidence type="ECO:0000256" key="2">
    <source>
        <dbReference type="ARBA" id="ARBA00022527"/>
    </source>
</evidence>
<keyword evidence="4" id="KW-0808">Transferase</keyword>
<feature type="compositionally biased region" description="Polar residues" evidence="11">
    <location>
        <begin position="13"/>
        <end position="40"/>
    </location>
</feature>
<dbReference type="GO" id="GO:0005816">
    <property type="term" value="C:spindle pole body"/>
    <property type="evidence" value="ECO:0007669"/>
    <property type="project" value="TreeGrafter"/>
</dbReference>
<evidence type="ECO:0000256" key="5">
    <source>
        <dbReference type="ARBA" id="ARBA00022741"/>
    </source>
</evidence>